<feature type="domain" description="Flagellar basal body rod protein N-terminal" evidence="9">
    <location>
        <begin position="9"/>
        <end position="37"/>
    </location>
</feature>
<keyword evidence="5" id="KW-0964">Secreted</keyword>
<proteinExistence type="inferred from homology"/>
<keyword evidence="12" id="KW-0969">Cilium</keyword>
<comment type="subcellular location">
    <subcellularLocation>
        <location evidence="1">Bacterial flagellum</location>
    </subcellularLocation>
    <subcellularLocation>
        <location evidence="2">Secreted</location>
    </subcellularLocation>
</comment>
<dbReference type="eggNOG" id="COG4786">
    <property type="taxonomic scope" value="Bacteria"/>
</dbReference>
<dbReference type="InterPro" id="IPR001444">
    <property type="entry name" value="Flag_bb_rod_N"/>
</dbReference>
<dbReference type="SUPFAM" id="SSF64518">
    <property type="entry name" value="Phase 1 flagellin"/>
    <property type="match status" value="1"/>
</dbReference>
<dbReference type="Proteomes" id="UP000182135">
    <property type="component" value="Unassembled WGS sequence"/>
</dbReference>
<keyword evidence="12" id="KW-0282">Flagellum</keyword>
<dbReference type="InterPro" id="IPR002371">
    <property type="entry name" value="FlgK"/>
</dbReference>
<evidence type="ECO:0000256" key="7">
    <source>
        <dbReference type="SAM" id="Coils"/>
    </source>
</evidence>
<dbReference type="EMBL" id="FOOE01000012">
    <property type="protein sequence ID" value="SFF83944.1"/>
    <property type="molecule type" value="Genomic_DNA"/>
</dbReference>
<dbReference type="GO" id="GO:0005198">
    <property type="term" value="F:structural molecule activity"/>
    <property type="evidence" value="ECO:0007669"/>
    <property type="project" value="InterPro"/>
</dbReference>
<feature type="domain" description="Flagellar basal-body/hook protein C-terminal" evidence="10">
    <location>
        <begin position="384"/>
        <end position="425"/>
    </location>
</feature>
<dbReference type="Pfam" id="PF06429">
    <property type="entry name" value="Flg_bbr_C"/>
    <property type="match status" value="1"/>
</dbReference>
<dbReference type="GO" id="GO:0009424">
    <property type="term" value="C:bacterial-type flagellum hook"/>
    <property type="evidence" value="ECO:0007669"/>
    <property type="project" value="InterPro"/>
</dbReference>
<evidence type="ECO:0000256" key="8">
    <source>
        <dbReference type="SAM" id="MobiDB-lite"/>
    </source>
</evidence>
<protein>
    <recommendedName>
        <fullName evidence="4">Flagellar hook-associated protein 1</fullName>
    </recommendedName>
</protein>
<dbReference type="AlphaFoldDB" id="A0A1I2LXH8"/>
<sequence>MANLLGTLHSASSGMSASKVAIQTTSHNINNLNTPGFSRQRVDQTASRPFSQPGLSSSYLGAGQLGTGVEVNNISRIRNTFYDFQFRNESHIYGDISVKYDYYKNMENIFNEPSDNAISSSLNKFFNGWHEVSKDPNNVGAKNIVIENAKFLANNISQSYSKLEKLKENIDKQTSDMVNDINSMLSSLKDLDTNIKAIEGNGKTPNDLLDARDKILDELSFKININDEAVKNALSDGSVTIDELKKIDVSGELSGALKMGGELDAYMNELKALSKGIADSVNDIYNDGLEAGDTKDLFIFDDKSKPILKINEEFLKDSNKLKMTTEKSLKLFNLKNEKVNVNGQDISINNYYNSIIEKLGHATQTIVREEKNQSQLMKSIDNSRLSVSAVSLDEEMISLIQFQHAYNASAKVVSTIDSLLDVVINGLVR</sequence>
<evidence type="ECO:0000256" key="4">
    <source>
        <dbReference type="ARBA" id="ARBA00016244"/>
    </source>
</evidence>
<dbReference type="InterPro" id="IPR053927">
    <property type="entry name" value="FlgK_helical"/>
</dbReference>
<dbReference type="Pfam" id="PF00460">
    <property type="entry name" value="Flg_bb_rod"/>
    <property type="match status" value="1"/>
</dbReference>
<evidence type="ECO:0000256" key="5">
    <source>
        <dbReference type="ARBA" id="ARBA00022525"/>
    </source>
</evidence>
<dbReference type="Pfam" id="PF22638">
    <property type="entry name" value="FlgK_D1"/>
    <property type="match status" value="1"/>
</dbReference>
<evidence type="ECO:0000313" key="12">
    <source>
        <dbReference type="EMBL" id="SFF83944.1"/>
    </source>
</evidence>
<accession>A0A1I2LXH8</accession>
<keyword evidence="13" id="KW-1185">Reference proteome</keyword>
<organism evidence="12 13">
    <name type="scientific">Clostridium cadaveris</name>
    <dbReference type="NCBI Taxonomy" id="1529"/>
    <lineage>
        <taxon>Bacteria</taxon>
        <taxon>Bacillati</taxon>
        <taxon>Bacillota</taxon>
        <taxon>Clostridia</taxon>
        <taxon>Eubacteriales</taxon>
        <taxon>Clostridiaceae</taxon>
        <taxon>Clostridium</taxon>
    </lineage>
</organism>
<feature type="coiled-coil region" evidence="7">
    <location>
        <begin position="149"/>
        <end position="176"/>
    </location>
</feature>
<feature type="region of interest" description="Disordered" evidence="8">
    <location>
        <begin position="31"/>
        <end position="54"/>
    </location>
</feature>
<name>A0A1I2LXH8_9CLOT</name>
<dbReference type="NCBIfam" id="TIGR02492">
    <property type="entry name" value="flgK_ends"/>
    <property type="match status" value="1"/>
</dbReference>
<evidence type="ECO:0000256" key="6">
    <source>
        <dbReference type="ARBA" id="ARBA00023143"/>
    </source>
</evidence>
<dbReference type="InterPro" id="IPR010930">
    <property type="entry name" value="Flg_bb/hook_C_dom"/>
</dbReference>
<dbReference type="STRING" id="1529.SAMN04487885_11239"/>
<comment type="similarity">
    <text evidence="3">Belongs to the flagella basal body rod proteins family.</text>
</comment>
<dbReference type="PANTHER" id="PTHR30033">
    <property type="entry name" value="FLAGELLAR HOOK-ASSOCIATED PROTEIN 1"/>
    <property type="match status" value="1"/>
</dbReference>
<keyword evidence="12" id="KW-0966">Cell projection</keyword>
<reference evidence="12 13" key="1">
    <citation type="submission" date="2016-10" db="EMBL/GenBank/DDBJ databases">
        <authorList>
            <person name="de Groot N.N."/>
        </authorList>
    </citation>
    <scope>NUCLEOTIDE SEQUENCE [LARGE SCALE GENOMIC DNA]</scope>
    <source>
        <strain evidence="12 13">NLAE-zl-G419</strain>
    </source>
</reference>
<dbReference type="PANTHER" id="PTHR30033:SF1">
    <property type="entry name" value="FLAGELLAR HOOK-ASSOCIATED PROTEIN 1"/>
    <property type="match status" value="1"/>
</dbReference>
<dbReference type="OrthoDB" id="9802553at2"/>
<evidence type="ECO:0000256" key="1">
    <source>
        <dbReference type="ARBA" id="ARBA00004365"/>
    </source>
</evidence>
<gene>
    <name evidence="12" type="ORF">SAMN04487885_11239</name>
</gene>
<evidence type="ECO:0000259" key="10">
    <source>
        <dbReference type="Pfam" id="PF06429"/>
    </source>
</evidence>
<evidence type="ECO:0000259" key="11">
    <source>
        <dbReference type="Pfam" id="PF22638"/>
    </source>
</evidence>
<feature type="domain" description="Flagellar hook-associated protein FlgK helical" evidence="11">
    <location>
        <begin position="104"/>
        <end position="241"/>
    </location>
</feature>
<evidence type="ECO:0000256" key="3">
    <source>
        <dbReference type="ARBA" id="ARBA00009677"/>
    </source>
</evidence>
<evidence type="ECO:0000259" key="9">
    <source>
        <dbReference type="Pfam" id="PF00460"/>
    </source>
</evidence>
<keyword evidence="7" id="KW-0175">Coiled coil</keyword>
<dbReference type="GO" id="GO:0044780">
    <property type="term" value="P:bacterial-type flagellum assembly"/>
    <property type="evidence" value="ECO:0007669"/>
    <property type="project" value="InterPro"/>
</dbReference>
<dbReference type="GO" id="GO:0005576">
    <property type="term" value="C:extracellular region"/>
    <property type="evidence" value="ECO:0007669"/>
    <property type="project" value="UniProtKB-SubCell"/>
</dbReference>
<evidence type="ECO:0000313" key="13">
    <source>
        <dbReference type="Proteomes" id="UP000182135"/>
    </source>
</evidence>
<keyword evidence="6" id="KW-0975">Bacterial flagellum</keyword>
<evidence type="ECO:0000256" key="2">
    <source>
        <dbReference type="ARBA" id="ARBA00004613"/>
    </source>
</evidence>
<dbReference type="RefSeq" id="WP_074845540.1">
    <property type="nucleotide sequence ID" value="NZ_FOOE01000012.1"/>
</dbReference>
<dbReference type="eggNOG" id="COG1256">
    <property type="taxonomic scope" value="Bacteria"/>
</dbReference>